<feature type="region of interest" description="Disordered" evidence="1">
    <location>
        <begin position="75"/>
        <end position="99"/>
    </location>
</feature>
<sequence length="99" mass="10906">MRWHQPGSEWRRINSSESAELMEEERGHDAAVSFIEVLQPCPPRGGGQEEEVGCLCGGINPATDVVHLAMRLPAHLSRGQPGGDGDENGWAEGKRMWWA</sequence>
<keyword evidence="3" id="KW-1185">Reference proteome</keyword>
<dbReference type="AlphaFoldDB" id="A0A5C6P404"/>
<dbReference type="EMBL" id="RHFK02000006">
    <property type="protein sequence ID" value="TWW74514.1"/>
    <property type="molecule type" value="Genomic_DNA"/>
</dbReference>
<comment type="caution">
    <text evidence="2">The sequence shown here is derived from an EMBL/GenBank/DDBJ whole genome shotgun (WGS) entry which is preliminary data.</text>
</comment>
<evidence type="ECO:0000313" key="2">
    <source>
        <dbReference type="EMBL" id="TWW74514.1"/>
    </source>
</evidence>
<dbReference type="Proteomes" id="UP000324091">
    <property type="component" value="Chromosome 14"/>
</dbReference>
<feature type="region of interest" description="Disordered" evidence="1">
    <location>
        <begin position="1"/>
        <end position="25"/>
    </location>
</feature>
<name>A0A5C6P404_9TELE</name>
<gene>
    <name evidence="2" type="ORF">D4764_14G0005170</name>
</gene>
<protein>
    <submittedName>
        <fullName evidence="2">Uncharacterized protein</fullName>
    </submittedName>
</protein>
<accession>A0A5C6P404</accession>
<organism evidence="2 3">
    <name type="scientific">Takifugu flavidus</name>
    <name type="common">sansaifugu</name>
    <dbReference type="NCBI Taxonomy" id="433684"/>
    <lineage>
        <taxon>Eukaryota</taxon>
        <taxon>Metazoa</taxon>
        <taxon>Chordata</taxon>
        <taxon>Craniata</taxon>
        <taxon>Vertebrata</taxon>
        <taxon>Euteleostomi</taxon>
        <taxon>Actinopterygii</taxon>
        <taxon>Neopterygii</taxon>
        <taxon>Teleostei</taxon>
        <taxon>Neoteleostei</taxon>
        <taxon>Acanthomorphata</taxon>
        <taxon>Eupercaria</taxon>
        <taxon>Tetraodontiformes</taxon>
        <taxon>Tetradontoidea</taxon>
        <taxon>Tetraodontidae</taxon>
        <taxon>Takifugu</taxon>
    </lineage>
</organism>
<proteinExistence type="predicted"/>
<reference evidence="2 3" key="1">
    <citation type="submission" date="2019-04" db="EMBL/GenBank/DDBJ databases">
        <title>Chromosome genome assembly for Takifugu flavidus.</title>
        <authorList>
            <person name="Xiao S."/>
        </authorList>
    </citation>
    <scope>NUCLEOTIDE SEQUENCE [LARGE SCALE GENOMIC DNA]</scope>
    <source>
        <strain evidence="2">HTHZ2018</strain>
        <tissue evidence="2">Muscle</tissue>
    </source>
</reference>
<evidence type="ECO:0000313" key="3">
    <source>
        <dbReference type="Proteomes" id="UP000324091"/>
    </source>
</evidence>
<evidence type="ECO:0000256" key="1">
    <source>
        <dbReference type="SAM" id="MobiDB-lite"/>
    </source>
</evidence>